<dbReference type="Proteomes" id="UP001481677">
    <property type="component" value="Unassembled WGS sequence"/>
</dbReference>
<keyword evidence="2" id="KW-1185">Reference proteome</keyword>
<name>A0ABU9R8K5_9BURK</name>
<evidence type="ECO:0000313" key="2">
    <source>
        <dbReference type="Proteomes" id="UP001481677"/>
    </source>
</evidence>
<proteinExistence type="predicted"/>
<reference evidence="1 2" key="1">
    <citation type="submission" date="2024-01" db="EMBL/GenBank/DDBJ databases">
        <title>The diversity of rhizobia nodulating Mimosa spp. in eleven states of Brazil covering several biomes is determined by host plant, location, and edaphic factors.</title>
        <authorList>
            <person name="Rouws L."/>
            <person name="Barauna A."/>
            <person name="Beukes C."/>
            <person name="De Faria S.M."/>
            <person name="Gross E."/>
            <person name="Dos Reis Junior F.B."/>
            <person name="Simon M."/>
            <person name="Maluk M."/>
            <person name="Odee D.W."/>
            <person name="Kenicer G."/>
            <person name="Young J.P.W."/>
            <person name="Reis V.M."/>
            <person name="Zilli J."/>
            <person name="James E.K."/>
        </authorList>
    </citation>
    <scope>NUCLEOTIDE SEQUENCE [LARGE SCALE GENOMIC DNA]</scope>
    <source>
        <strain evidence="1 2">JPY530</strain>
    </source>
</reference>
<protein>
    <submittedName>
        <fullName evidence="1">Uncharacterized protein</fullName>
    </submittedName>
</protein>
<dbReference type="EMBL" id="JAZHGA010000023">
    <property type="protein sequence ID" value="MEM5343386.1"/>
    <property type="molecule type" value="Genomic_DNA"/>
</dbReference>
<evidence type="ECO:0000313" key="1">
    <source>
        <dbReference type="EMBL" id="MEM5343386.1"/>
    </source>
</evidence>
<comment type="caution">
    <text evidence="1">The sequence shown here is derived from an EMBL/GenBank/DDBJ whole genome shotgun (WGS) entry which is preliminary data.</text>
</comment>
<sequence length="88" mass="10046">MQHELLPSIRPTELPKNEPCCVQGKLGILVRYLPQVETLTLILLPARMKKVDGLQSRTNQPSFIFANMFSDCREAWAQVFVDRFLVTG</sequence>
<organism evidence="1 2">
    <name type="scientific">Paraburkholderia azotifigens</name>
    <dbReference type="NCBI Taxonomy" id="2057004"/>
    <lineage>
        <taxon>Bacteria</taxon>
        <taxon>Pseudomonadati</taxon>
        <taxon>Pseudomonadota</taxon>
        <taxon>Betaproteobacteria</taxon>
        <taxon>Burkholderiales</taxon>
        <taxon>Burkholderiaceae</taxon>
        <taxon>Paraburkholderia</taxon>
    </lineage>
</organism>
<gene>
    <name evidence="1" type="ORF">V4C56_27660</name>
</gene>
<accession>A0ABU9R8K5</accession>